<protein>
    <submittedName>
        <fullName evidence="7">Monooxygenase family protein</fullName>
    </submittedName>
</protein>
<dbReference type="InterPro" id="IPR036188">
    <property type="entry name" value="FAD/NAD-bd_sf"/>
</dbReference>
<dbReference type="GO" id="GO:0004497">
    <property type="term" value="F:monooxygenase activity"/>
    <property type="evidence" value="ECO:0007669"/>
    <property type="project" value="UniProtKB-KW"/>
</dbReference>
<evidence type="ECO:0000313" key="8">
    <source>
        <dbReference type="Proteomes" id="UP000182660"/>
    </source>
</evidence>
<dbReference type="PATRIC" id="fig|80854.5.peg.2030"/>
<evidence type="ECO:0000256" key="3">
    <source>
        <dbReference type="ARBA" id="ARBA00023002"/>
    </source>
</evidence>
<dbReference type="EMBL" id="FPLJ01000035">
    <property type="protein sequence ID" value="SGY87285.1"/>
    <property type="molecule type" value="Genomic_DNA"/>
</dbReference>
<dbReference type="SUPFAM" id="SSF51905">
    <property type="entry name" value="FAD/NAD(P)-binding domain"/>
    <property type="match status" value="1"/>
</dbReference>
<keyword evidence="4 7" id="KW-0503">Monooxygenase</keyword>
<feature type="domain" description="FAD-binding" evidence="5">
    <location>
        <begin position="89"/>
        <end position="423"/>
    </location>
</feature>
<organism evidence="7 9">
    <name type="scientific">Moritella viscosa</name>
    <dbReference type="NCBI Taxonomy" id="80854"/>
    <lineage>
        <taxon>Bacteria</taxon>
        <taxon>Pseudomonadati</taxon>
        <taxon>Pseudomonadota</taxon>
        <taxon>Gammaproteobacteria</taxon>
        <taxon>Alteromonadales</taxon>
        <taxon>Moritellaceae</taxon>
        <taxon>Moritella</taxon>
    </lineage>
</organism>
<dbReference type="Proteomes" id="UP000182660">
    <property type="component" value="Unassembled WGS sequence"/>
</dbReference>
<dbReference type="Proteomes" id="UP000183794">
    <property type="component" value="Unassembled WGS sequence"/>
</dbReference>
<keyword evidence="8" id="KW-1185">Reference proteome</keyword>
<dbReference type="Pfam" id="PF01494">
    <property type="entry name" value="FAD_binding_3"/>
    <property type="match status" value="1"/>
</dbReference>
<gene>
    <name evidence="6" type="ORF">MT2528_1242</name>
    <name evidence="7" type="ORF">NVI5450_1413</name>
</gene>
<accession>A0A090ICE9</accession>
<keyword evidence="3" id="KW-0560">Oxidoreductase</keyword>
<dbReference type="PRINTS" id="PR00420">
    <property type="entry name" value="RNGMNOXGNASE"/>
</dbReference>
<proteinExistence type="predicted"/>
<evidence type="ECO:0000313" key="7">
    <source>
        <dbReference type="EMBL" id="SGY92913.1"/>
    </source>
</evidence>
<dbReference type="AlphaFoldDB" id="A0A090ICE9"/>
<keyword evidence="1" id="KW-0285">Flavoprotein</keyword>
<dbReference type="STRING" id="80854.MVIS_1899"/>
<dbReference type="KEGG" id="mvs:MVIS_1899"/>
<name>A0A090ICE9_9GAMM</name>
<keyword evidence="2" id="KW-0274">FAD</keyword>
<dbReference type="EMBL" id="FPLD01000045">
    <property type="protein sequence ID" value="SGY92913.1"/>
    <property type="molecule type" value="Genomic_DNA"/>
</dbReference>
<dbReference type="Gene3D" id="3.50.50.60">
    <property type="entry name" value="FAD/NAD(P)-binding domain"/>
    <property type="match status" value="1"/>
</dbReference>
<evidence type="ECO:0000256" key="1">
    <source>
        <dbReference type="ARBA" id="ARBA00022630"/>
    </source>
</evidence>
<dbReference type="PANTHER" id="PTHR46972">
    <property type="entry name" value="MONOOXYGENASE ASQM-RELATED"/>
    <property type="match status" value="1"/>
</dbReference>
<evidence type="ECO:0000259" key="5">
    <source>
        <dbReference type="Pfam" id="PF01494"/>
    </source>
</evidence>
<reference evidence="6 8" key="1">
    <citation type="submission" date="2016-11" db="EMBL/GenBank/DDBJ databases">
        <authorList>
            <person name="Klemetsen T."/>
        </authorList>
    </citation>
    <scope>NUCLEOTIDE SEQUENCE [LARGE SCALE GENOMIC DNA]</scope>
    <source>
        <strain evidence="6">MT 2528</strain>
    </source>
</reference>
<dbReference type="PANTHER" id="PTHR46972:SF1">
    <property type="entry name" value="FAD DEPENDENT OXIDOREDUCTASE DOMAIN-CONTAINING PROTEIN"/>
    <property type="match status" value="1"/>
</dbReference>
<dbReference type="GeneID" id="61295156"/>
<sequence>MKIEENHWTICAECKGRGKVSKRLRKKVRLSYQRELEIFERNNREGSAPVRPKAHLDACSHCKGSGLIRSAIQAFSDKEPDQENYPHLAIIGGGIGGVALAVACLHRGIPFTLYERDSSFDARSQGYGLTLQQASRAIEGLGIVSLEEGIISTRHVVHTTEGKVLGEWGIRKWVPSDDKNLPKRTNVHIARQSLRLALLEQLGGHDVVQWGHQLVGFIQSEGEGVDLSFQVEGEMKYAHADLVVGADGIRSSVRKLLVGEDNSPLNYLGCIVILGICPLADLEDEGLDRVLLDSATVFQTANGHERIYIMPYTSDSVMWQLSFPMPEEEAKALSAKGAKALKEEALRRCQWHDPIPQILTATQEVMVSGYPVYDRALLEPELLQEGANVTLIGDAAHPMSPFKGQGANQALLDALALARVITKECRPLSQWRKAGVRESVLTEFESEMLERSAKKVKGSAEAAEFLHTNIVLHEGDEPRGRCLERKVENESAKDKE</sequence>
<evidence type="ECO:0000313" key="6">
    <source>
        <dbReference type="EMBL" id="SGY87285.1"/>
    </source>
</evidence>
<dbReference type="HOGENOM" id="CLU_009665_17_0_6"/>
<evidence type="ECO:0000256" key="2">
    <source>
        <dbReference type="ARBA" id="ARBA00022827"/>
    </source>
</evidence>
<evidence type="ECO:0000256" key="4">
    <source>
        <dbReference type="ARBA" id="ARBA00023033"/>
    </source>
</evidence>
<dbReference type="OrthoDB" id="9782160at2"/>
<evidence type="ECO:0000313" key="9">
    <source>
        <dbReference type="Proteomes" id="UP000183794"/>
    </source>
</evidence>
<dbReference type="GO" id="GO:0071949">
    <property type="term" value="F:FAD binding"/>
    <property type="evidence" value="ECO:0007669"/>
    <property type="project" value="InterPro"/>
</dbReference>
<dbReference type="InterPro" id="IPR002938">
    <property type="entry name" value="FAD-bd"/>
</dbReference>
<reference evidence="7 9" key="2">
    <citation type="submission" date="2016-11" db="EMBL/GenBank/DDBJ databases">
        <authorList>
            <person name="Jaros S."/>
            <person name="Januszkiewicz K."/>
            <person name="Wedrychowicz H."/>
        </authorList>
    </citation>
    <scope>NUCLEOTIDE SEQUENCE [LARGE SCALE GENOMIC DNA]</scope>
    <source>
        <strain evidence="7">NVI 5450</strain>
    </source>
</reference>
<dbReference type="RefSeq" id="WP_045110162.1">
    <property type="nucleotide sequence ID" value="NZ_CAWQZC010000105.1"/>
</dbReference>